<dbReference type="GO" id="GO:0005829">
    <property type="term" value="C:cytosol"/>
    <property type="evidence" value="ECO:0007669"/>
    <property type="project" value="TreeGrafter"/>
</dbReference>
<evidence type="ECO:0000256" key="1">
    <source>
        <dbReference type="ARBA" id="ARBA00004173"/>
    </source>
</evidence>
<keyword evidence="6" id="KW-0547">Nucleotide-binding</keyword>
<dbReference type="Pfam" id="PF00579">
    <property type="entry name" value="tRNA-synt_1b"/>
    <property type="match status" value="1"/>
</dbReference>
<keyword evidence="4" id="KW-0436">Ligase</keyword>
<dbReference type="InterPro" id="IPR014729">
    <property type="entry name" value="Rossmann-like_a/b/a_fold"/>
</dbReference>
<dbReference type="Gene3D" id="3.40.50.620">
    <property type="entry name" value="HUPs"/>
    <property type="match status" value="1"/>
</dbReference>
<evidence type="ECO:0000259" key="12">
    <source>
        <dbReference type="Pfam" id="PF02608"/>
    </source>
</evidence>
<dbReference type="GO" id="GO:0004830">
    <property type="term" value="F:tryptophan-tRNA ligase activity"/>
    <property type="evidence" value="ECO:0007669"/>
    <property type="project" value="UniProtKB-EC"/>
</dbReference>
<evidence type="ECO:0000256" key="8">
    <source>
        <dbReference type="ARBA" id="ARBA00022917"/>
    </source>
</evidence>
<dbReference type="SUPFAM" id="SSF52374">
    <property type="entry name" value="Nucleotidylyl transferase"/>
    <property type="match status" value="1"/>
</dbReference>
<dbReference type="GO" id="GO:0006436">
    <property type="term" value="P:tryptophanyl-tRNA aminoacylation"/>
    <property type="evidence" value="ECO:0007669"/>
    <property type="project" value="InterPro"/>
</dbReference>
<keyword evidence="5" id="KW-0732">Signal</keyword>
<dbReference type="PROSITE" id="PS00178">
    <property type="entry name" value="AA_TRNA_LIGASE_I"/>
    <property type="match status" value="1"/>
</dbReference>
<sequence>MSAKRVLSGIQPTSDSFHLGNYLGAVKQWVELQDSHDTFYCIVDLHALTIETDPALLRQRTLASAAQLLALGISPDKSTLFIQSQVPQHNQLGWIMECLAGFGEASRMTQFKDKSAKVGSDSARVGLFTYPMLQAADILLYQANLVPVGEDQRQHIELTRDLAGRFNARYGDTFTLPEAYILKAGAKINDIQEPTSKMSKSSGSVAGVIEIMDSPDANLKKIKSAVTDAGREVKFDQNEKPGISNLLTIHSALSGRTIAELENDFAGKGYGDFKSAVADVVVEYLRPIRERAQELLLDEKHLLSILHQGSEKAMKKLLLSTLLIASLVAPTSMAQAQSHRICLAYDAGGPGDDSFNDAAQAGLKVAAKNLQFTLETTVTSGEAKDRKDRLTALVNKSCTIVIAVGTGYAPVLKELAQEFPETQFAILNDATVDALNVTSIVFADVQGAYLAGYAAALSSKSGKIAMIGYSSQKAIFDKGFLPGAKAAKKSITVTHRSISTSASSVTSTLLRSGHDVIYLATTGSATDVFSVIATSNRGGKNRFAAGLITQEPDQFLTVDAASQKFLLATVIKRVDLALIDLLTETLAGRTLYDEVDPALGVYGHRYGISDKSIEITLRSPALIAARSKINAASVAASKLSS</sequence>
<dbReference type="NCBIfam" id="TIGR00233">
    <property type="entry name" value="trpS"/>
    <property type="match status" value="1"/>
</dbReference>
<dbReference type="Gene3D" id="3.40.50.2300">
    <property type="match status" value="2"/>
</dbReference>
<comment type="subcellular location">
    <subcellularLocation>
        <location evidence="1">Mitochondrion</location>
    </subcellularLocation>
</comment>
<dbReference type="HAMAP" id="MF_00140_B">
    <property type="entry name" value="Trp_tRNA_synth_B"/>
    <property type="match status" value="1"/>
</dbReference>
<keyword evidence="8" id="KW-0648">Protein biosynthesis</keyword>
<dbReference type="InterPro" id="IPR050203">
    <property type="entry name" value="Trp-tRNA_synthetase"/>
</dbReference>
<evidence type="ECO:0000313" key="13">
    <source>
        <dbReference type="EMBL" id="KGA13572.1"/>
    </source>
</evidence>
<reference evidence="13" key="1">
    <citation type="submission" date="2014-05" db="EMBL/GenBank/DDBJ databases">
        <title>Key roles for freshwater Actinobacteria revealed by deep metagenomic sequencing.</title>
        <authorList>
            <person name="Ghai R."/>
            <person name="Mizuno C.M."/>
            <person name="Picazo A."/>
            <person name="Camacho A."/>
            <person name="Rodriguez-Valera F."/>
        </authorList>
    </citation>
    <scope>NUCLEOTIDE SEQUENCE</scope>
</reference>
<evidence type="ECO:0000256" key="7">
    <source>
        <dbReference type="ARBA" id="ARBA00022840"/>
    </source>
</evidence>
<dbReference type="Gene3D" id="1.10.240.10">
    <property type="entry name" value="Tyrosyl-Transfer RNA Synthetase"/>
    <property type="match status" value="1"/>
</dbReference>
<keyword evidence="7" id="KW-0067">ATP-binding</keyword>
<dbReference type="AlphaFoldDB" id="A0A094PR49"/>
<feature type="domain" description="ABC transporter substrate-binding protein PnrA-like" evidence="12">
    <location>
        <begin position="347"/>
        <end position="580"/>
    </location>
</feature>
<accession>A0A094PR49</accession>
<evidence type="ECO:0000256" key="10">
    <source>
        <dbReference type="ARBA" id="ARBA00030268"/>
    </source>
</evidence>
<comment type="caution">
    <text evidence="13">The sequence shown here is derived from an EMBL/GenBank/DDBJ whole genome shotgun (WGS) entry which is preliminary data.</text>
</comment>
<comment type="catalytic activity">
    <reaction evidence="11">
        <text>tRNA(Trp) + L-tryptophan + ATP = L-tryptophyl-tRNA(Trp) + AMP + diphosphate + H(+)</text>
        <dbReference type="Rhea" id="RHEA:24080"/>
        <dbReference type="Rhea" id="RHEA-COMP:9671"/>
        <dbReference type="Rhea" id="RHEA-COMP:9705"/>
        <dbReference type="ChEBI" id="CHEBI:15378"/>
        <dbReference type="ChEBI" id="CHEBI:30616"/>
        <dbReference type="ChEBI" id="CHEBI:33019"/>
        <dbReference type="ChEBI" id="CHEBI:57912"/>
        <dbReference type="ChEBI" id="CHEBI:78442"/>
        <dbReference type="ChEBI" id="CHEBI:78535"/>
        <dbReference type="ChEBI" id="CHEBI:456215"/>
        <dbReference type="EC" id="6.1.1.2"/>
    </reaction>
</comment>
<comment type="similarity">
    <text evidence="2">Belongs to the class-I aminoacyl-tRNA synthetase family.</text>
</comment>
<dbReference type="PRINTS" id="PR01039">
    <property type="entry name" value="TRNASYNTHTRP"/>
</dbReference>
<dbReference type="FunFam" id="1.10.240.10:FF:000002">
    <property type="entry name" value="Tryptophan--tRNA ligase"/>
    <property type="match status" value="1"/>
</dbReference>
<dbReference type="Pfam" id="PF02608">
    <property type="entry name" value="Bmp"/>
    <property type="match status" value="1"/>
</dbReference>
<dbReference type="InterPro" id="IPR002305">
    <property type="entry name" value="aa-tRNA-synth_Ic"/>
</dbReference>
<dbReference type="InterPro" id="IPR003760">
    <property type="entry name" value="PnrA-like"/>
</dbReference>
<evidence type="ECO:0000256" key="9">
    <source>
        <dbReference type="ARBA" id="ARBA00023146"/>
    </source>
</evidence>
<dbReference type="GO" id="GO:0005886">
    <property type="term" value="C:plasma membrane"/>
    <property type="evidence" value="ECO:0007669"/>
    <property type="project" value="InterPro"/>
</dbReference>
<protein>
    <recommendedName>
        <fullName evidence="3">tryptophan--tRNA ligase</fullName>
        <ecNumber evidence="3">6.1.1.2</ecNumber>
    </recommendedName>
    <alternativeName>
        <fullName evidence="10">Tryptophanyl-tRNA synthetase</fullName>
    </alternativeName>
</protein>
<keyword evidence="9" id="KW-0030">Aminoacyl-tRNA synthetase</keyword>
<dbReference type="GO" id="GO:0005524">
    <property type="term" value="F:ATP binding"/>
    <property type="evidence" value="ECO:0007669"/>
    <property type="project" value="UniProtKB-KW"/>
</dbReference>
<evidence type="ECO:0000256" key="2">
    <source>
        <dbReference type="ARBA" id="ARBA00005594"/>
    </source>
</evidence>
<evidence type="ECO:0000256" key="5">
    <source>
        <dbReference type="ARBA" id="ARBA00022729"/>
    </source>
</evidence>
<organism evidence="13">
    <name type="scientific">freshwater metagenome</name>
    <dbReference type="NCBI Taxonomy" id="449393"/>
    <lineage>
        <taxon>unclassified sequences</taxon>
        <taxon>metagenomes</taxon>
        <taxon>ecological metagenomes</taxon>
    </lineage>
</organism>
<evidence type="ECO:0000256" key="3">
    <source>
        <dbReference type="ARBA" id="ARBA00013161"/>
    </source>
</evidence>
<dbReference type="InterPro" id="IPR002306">
    <property type="entry name" value="Trp-tRNA-ligase"/>
</dbReference>
<dbReference type="InterPro" id="IPR024109">
    <property type="entry name" value="Trp-tRNA-ligase_bac-type"/>
</dbReference>
<evidence type="ECO:0000256" key="4">
    <source>
        <dbReference type="ARBA" id="ARBA00022598"/>
    </source>
</evidence>
<dbReference type="PANTHER" id="PTHR43766">
    <property type="entry name" value="TRYPTOPHAN--TRNA LIGASE, MITOCHONDRIAL"/>
    <property type="match status" value="1"/>
</dbReference>
<dbReference type="CDD" id="cd00806">
    <property type="entry name" value="TrpRS_core"/>
    <property type="match status" value="1"/>
</dbReference>
<dbReference type="InterPro" id="IPR001412">
    <property type="entry name" value="aa-tRNA-synth_I_CS"/>
</dbReference>
<name>A0A094PR49_9ZZZZ</name>
<dbReference type="EMBL" id="JNSK01000163">
    <property type="protein sequence ID" value="KGA13572.1"/>
    <property type="molecule type" value="Genomic_DNA"/>
</dbReference>
<evidence type="ECO:0000256" key="11">
    <source>
        <dbReference type="ARBA" id="ARBA00049929"/>
    </source>
</evidence>
<dbReference type="PANTHER" id="PTHR43766:SF1">
    <property type="entry name" value="TRYPTOPHAN--TRNA LIGASE, MITOCHONDRIAL"/>
    <property type="match status" value="1"/>
</dbReference>
<dbReference type="GO" id="GO:0005739">
    <property type="term" value="C:mitochondrion"/>
    <property type="evidence" value="ECO:0007669"/>
    <property type="project" value="UniProtKB-SubCell"/>
</dbReference>
<gene>
    <name evidence="13" type="ORF">GM50_22010</name>
</gene>
<evidence type="ECO:0000256" key="6">
    <source>
        <dbReference type="ARBA" id="ARBA00022741"/>
    </source>
</evidence>
<proteinExistence type="inferred from homology"/>
<dbReference type="EC" id="6.1.1.2" evidence="3"/>